<dbReference type="GO" id="GO:0009236">
    <property type="term" value="P:cobalamin biosynthetic process"/>
    <property type="evidence" value="ECO:0007669"/>
    <property type="project" value="UniProtKB-UniPathway"/>
</dbReference>
<keyword evidence="2" id="KW-0169">Cobalamin biosynthesis</keyword>
<evidence type="ECO:0000256" key="2">
    <source>
        <dbReference type="ARBA" id="ARBA00022573"/>
    </source>
</evidence>
<dbReference type="PROSITE" id="PS51014">
    <property type="entry name" value="COBK_CBIJ"/>
    <property type="match status" value="1"/>
</dbReference>
<dbReference type="Proteomes" id="UP000232806">
    <property type="component" value="Chromosome"/>
</dbReference>
<evidence type="ECO:0000256" key="1">
    <source>
        <dbReference type="ARBA" id="ARBA00004953"/>
    </source>
</evidence>
<dbReference type="Pfam" id="PF02571">
    <property type="entry name" value="CbiJ"/>
    <property type="match status" value="1"/>
</dbReference>
<dbReference type="EMBL" id="CP017766">
    <property type="protein sequence ID" value="AUB54726.1"/>
    <property type="molecule type" value="Genomic_DNA"/>
</dbReference>
<dbReference type="PANTHER" id="PTHR36925">
    <property type="entry name" value="COBALT-PRECORRIN-6A REDUCTASE"/>
    <property type="match status" value="1"/>
</dbReference>
<dbReference type="InterPro" id="IPR003723">
    <property type="entry name" value="Precorrin-6x_reduct"/>
</dbReference>
<keyword evidence="3" id="KW-0560">Oxidoreductase</keyword>
<dbReference type="RefSeq" id="WP_100904701.1">
    <property type="nucleotide sequence ID" value="NZ_CP017766.1"/>
</dbReference>
<comment type="pathway">
    <text evidence="1">Cofactor biosynthesis; adenosylcobalamin biosynthesis.</text>
</comment>
<evidence type="ECO:0000313" key="4">
    <source>
        <dbReference type="EMBL" id="AUB54726.1"/>
    </source>
</evidence>
<dbReference type="GO" id="GO:0016994">
    <property type="term" value="F:precorrin-6A reductase activity"/>
    <property type="evidence" value="ECO:0007669"/>
    <property type="project" value="InterPro"/>
</dbReference>
<dbReference type="UniPathway" id="UPA00148"/>
<proteinExistence type="predicted"/>
<protein>
    <submittedName>
        <fullName evidence="4">Precorrin-6X reductase</fullName>
    </submittedName>
</protein>
<evidence type="ECO:0000256" key="3">
    <source>
        <dbReference type="ARBA" id="ARBA00023002"/>
    </source>
</evidence>
<dbReference type="GeneID" id="35120109"/>
<dbReference type="AlphaFoldDB" id="A0A2H4V9E8"/>
<dbReference type="PANTHER" id="PTHR36925:SF1">
    <property type="entry name" value="COBALT-PRECORRIN-6A REDUCTASE"/>
    <property type="match status" value="1"/>
</dbReference>
<reference evidence="4 5" key="1">
    <citation type="submission" date="2016-10" db="EMBL/GenBank/DDBJ databases">
        <title>Comparative genomics between deep and shallow subseafloor isolates.</title>
        <authorList>
            <person name="Ishii S."/>
            <person name="Miller J.R."/>
            <person name="Sutton G."/>
            <person name="Suzuki S."/>
            <person name="Methe B."/>
            <person name="Inagaki F."/>
            <person name="Imachi H."/>
        </authorList>
    </citation>
    <scope>NUCLEOTIDE SEQUENCE [LARGE SCALE GENOMIC DNA]</scope>
    <source>
        <strain evidence="4 5">MO-MB1</strain>
    </source>
</reference>
<dbReference type="OrthoDB" id="6027at2157"/>
<name>A0A2H4V9E8_9EURY</name>
<organism evidence="4 5">
    <name type="scientific">Methanobacterium subterraneum</name>
    <dbReference type="NCBI Taxonomy" id="59277"/>
    <lineage>
        <taxon>Archaea</taxon>
        <taxon>Methanobacteriati</taxon>
        <taxon>Methanobacteriota</taxon>
        <taxon>Methanomada group</taxon>
        <taxon>Methanobacteria</taxon>
        <taxon>Methanobacteriales</taxon>
        <taxon>Methanobacteriaceae</taxon>
        <taxon>Methanobacterium</taxon>
    </lineage>
</organism>
<gene>
    <name evidence="4" type="ORF">BK007_00940</name>
</gene>
<accession>A0A2H4V9E8</accession>
<sequence length="289" mass="31303">MNVLVMAGTSDARKIITDLSMAGGISVLATATTPHGVELAKSSGAKQVLEGFFDDEKLANIIKENDIELLIDATHPFASTATKNAIKASDVEGVDYIRFERPSTLIPDSQLIHQVNSFEEAAVVVREILNINDSFKEENPLTGNVSPKGKISSKGKVLHLAGVNTLHHLTKVISPDLIVARVLPMVYSVRKSLELGIPHVNILAMEGTFSRRFNGILMEEFQIKVVLTKESGPSGGTMSKIQAALDLEVPVVIVMRPEIDELNGKMVFGEVELLIGEVFSRCQTQSESG</sequence>
<evidence type="ECO:0000313" key="5">
    <source>
        <dbReference type="Proteomes" id="UP000232806"/>
    </source>
</evidence>